<keyword evidence="14" id="KW-0732">Signal</keyword>
<keyword evidence="10" id="KW-0325">Glycoprotein</keyword>
<dbReference type="PANTHER" id="PTHR10132:SF14">
    <property type="entry name" value="SARCOGLYCAN ALPHA, ISOFORM C"/>
    <property type="match status" value="1"/>
</dbReference>
<dbReference type="InterPro" id="IPR008908">
    <property type="entry name" value="Sarcoglycan_alpha/epsilon"/>
</dbReference>
<dbReference type="FunCoup" id="A0A482WR71">
    <property type="interactions" value="60"/>
</dbReference>
<evidence type="ECO:0000256" key="5">
    <source>
        <dbReference type="ARBA" id="ARBA00022475"/>
    </source>
</evidence>
<feature type="region of interest" description="Disordered" evidence="12">
    <location>
        <begin position="370"/>
        <end position="422"/>
    </location>
</feature>
<accession>A0A482WR71</accession>
<dbReference type="SMART" id="SM00736">
    <property type="entry name" value="CADG"/>
    <property type="match status" value="1"/>
</dbReference>
<protein>
    <recommendedName>
        <fullName evidence="15">Dystroglycan-type cadherin-like domain-containing protein</fullName>
    </recommendedName>
</protein>
<comment type="subcellular location">
    <subcellularLocation>
        <location evidence="3">Cell membrane</location>
        <location evidence="3">Sarcolemma</location>
        <topology evidence="3">Single-pass membrane protein</topology>
    </subcellularLocation>
    <subcellularLocation>
        <location evidence="2">Cytoplasm</location>
        <location evidence="2">Cytoskeleton</location>
    </subcellularLocation>
</comment>
<feature type="domain" description="Dystroglycan-type cadherin-like" evidence="15">
    <location>
        <begin position="7"/>
        <end position="116"/>
    </location>
</feature>
<evidence type="ECO:0000256" key="12">
    <source>
        <dbReference type="SAM" id="MobiDB-lite"/>
    </source>
</evidence>
<evidence type="ECO:0000256" key="14">
    <source>
        <dbReference type="SAM" id="SignalP"/>
    </source>
</evidence>
<dbReference type="EMBL" id="QKKF02028090">
    <property type="protein sequence ID" value="RZF35530.1"/>
    <property type="molecule type" value="Genomic_DNA"/>
</dbReference>
<reference evidence="16 17" key="1">
    <citation type="journal article" date="2017" name="Gigascience">
        <title>Genome sequence of the small brown planthopper, Laodelphax striatellus.</title>
        <authorList>
            <person name="Zhu J."/>
            <person name="Jiang F."/>
            <person name="Wang X."/>
            <person name="Yang P."/>
            <person name="Bao Y."/>
            <person name="Zhao W."/>
            <person name="Wang W."/>
            <person name="Lu H."/>
            <person name="Wang Q."/>
            <person name="Cui N."/>
            <person name="Li J."/>
            <person name="Chen X."/>
            <person name="Luo L."/>
            <person name="Yu J."/>
            <person name="Kang L."/>
            <person name="Cui F."/>
        </authorList>
    </citation>
    <scope>NUCLEOTIDE SEQUENCE [LARGE SCALE GENOMIC DNA]</scope>
    <source>
        <strain evidence="16">Lst14</strain>
    </source>
</reference>
<dbReference type="STRING" id="195883.A0A482WR71"/>
<comment type="similarity">
    <text evidence="4">Belongs to the sarcoglycan alpha/epsilon family.</text>
</comment>
<evidence type="ECO:0000259" key="15">
    <source>
        <dbReference type="SMART" id="SM00736"/>
    </source>
</evidence>
<dbReference type="InParanoid" id="A0A482WR71"/>
<gene>
    <name evidence="16" type="ORF">LSTR_LSTR010221</name>
</gene>
<dbReference type="AlphaFoldDB" id="A0A482WR71"/>
<evidence type="ECO:0000313" key="17">
    <source>
        <dbReference type="Proteomes" id="UP000291343"/>
    </source>
</evidence>
<evidence type="ECO:0000256" key="8">
    <source>
        <dbReference type="ARBA" id="ARBA00022989"/>
    </source>
</evidence>
<feature type="compositionally biased region" description="Basic and acidic residues" evidence="12">
    <location>
        <begin position="386"/>
        <end position="396"/>
    </location>
</feature>
<dbReference type="GO" id="GO:0005856">
    <property type="term" value="C:cytoskeleton"/>
    <property type="evidence" value="ECO:0007669"/>
    <property type="project" value="UniProtKB-SubCell"/>
</dbReference>
<keyword evidence="11" id="KW-0206">Cytoskeleton</keyword>
<dbReference type="Proteomes" id="UP000291343">
    <property type="component" value="Unassembled WGS sequence"/>
</dbReference>
<proteinExistence type="inferred from homology"/>
<evidence type="ECO:0000256" key="1">
    <source>
        <dbReference type="ARBA" id="ARBA00002860"/>
    </source>
</evidence>
<feature type="signal peptide" evidence="14">
    <location>
        <begin position="1"/>
        <end position="17"/>
    </location>
</feature>
<keyword evidence="8 13" id="KW-1133">Transmembrane helix</keyword>
<dbReference type="Pfam" id="PF05510">
    <property type="entry name" value="Sarcoglycan_2"/>
    <property type="match status" value="1"/>
</dbReference>
<organism evidence="16 17">
    <name type="scientific">Laodelphax striatellus</name>
    <name type="common">Small brown planthopper</name>
    <name type="synonym">Delphax striatella</name>
    <dbReference type="NCBI Taxonomy" id="195883"/>
    <lineage>
        <taxon>Eukaryota</taxon>
        <taxon>Metazoa</taxon>
        <taxon>Ecdysozoa</taxon>
        <taxon>Arthropoda</taxon>
        <taxon>Hexapoda</taxon>
        <taxon>Insecta</taxon>
        <taxon>Pterygota</taxon>
        <taxon>Neoptera</taxon>
        <taxon>Paraneoptera</taxon>
        <taxon>Hemiptera</taxon>
        <taxon>Auchenorrhyncha</taxon>
        <taxon>Fulgoroidea</taxon>
        <taxon>Delphacidae</taxon>
        <taxon>Criomorphinae</taxon>
        <taxon>Laodelphax</taxon>
    </lineage>
</organism>
<feature type="chain" id="PRO_5019718717" description="Dystroglycan-type cadherin-like domain-containing protein" evidence="14">
    <location>
        <begin position="18"/>
        <end position="422"/>
    </location>
</feature>
<evidence type="ECO:0000256" key="9">
    <source>
        <dbReference type="ARBA" id="ARBA00023136"/>
    </source>
</evidence>
<dbReference type="PANTHER" id="PTHR10132">
    <property type="entry name" value="ALPHA-/EPSILON-SARCOGLYCAN FAMILY MEMBER"/>
    <property type="match status" value="1"/>
</dbReference>
<evidence type="ECO:0000256" key="2">
    <source>
        <dbReference type="ARBA" id="ARBA00004245"/>
    </source>
</evidence>
<evidence type="ECO:0000256" key="3">
    <source>
        <dbReference type="ARBA" id="ARBA00004513"/>
    </source>
</evidence>
<name>A0A482WR71_LAOST</name>
<evidence type="ECO:0000256" key="6">
    <source>
        <dbReference type="ARBA" id="ARBA00022490"/>
    </source>
</evidence>
<comment type="caution">
    <text evidence="16">The sequence shown here is derived from an EMBL/GenBank/DDBJ whole genome shotgun (WGS) entry which is preliminary data.</text>
</comment>
<sequence>MIILLLMGSALLGVMSAEQIHTTKVFIMPIEPSFFNWSSEYSRNQFSYHPSLLDAPDLPPWMYYMYSLRHRTGFLYGVPPKSQKDLRVEIIGLNKRNYETRRRIVNMNVVEKPDTAQHEVQIKIDNLNVEDMFDEQRLNQLLDVFRLQLWPESAADLYVTFLASAVQLGARLPLKPNEGEGVVLRLGSRAKFSAMLLELQEEVRPLWKLGSCRGFKRTSVERILRDSGFTLDWCTFRLVEQSMTESLPGNSLQHQTGSQQHDSVLLSTNYVRWDSVWIRPSRLDLPMRNCVSEFTLILFFPMVIMIMVAILLSTILCFHHEGMQDDTSSQFFDSVFAICEDCWRSKRNEDTPDVLMVQYDAVHRATSTLRSLSSSRTGNDATLLKDSPRLSSRDRSTSAAVPGIRPSPPPYAGPKLNARVDF</sequence>
<keyword evidence="9 13" id="KW-0472">Membrane</keyword>
<keyword evidence="5" id="KW-1003">Cell membrane</keyword>
<dbReference type="InterPro" id="IPR006644">
    <property type="entry name" value="Cadg"/>
</dbReference>
<keyword evidence="7 13" id="KW-0812">Transmembrane</keyword>
<evidence type="ECO:0000313" key="16">
    <source>
        <dbReference type="EMBL" id="RZF35530.1"/>
    </source>
</evidence>
<dbReference type="OrthoDB" id="10019906at2759"/>
<dbReference type="GO" id="GO:0016012">
    <property type="term" value="C:sarcoglycan complex"/>
    <property type="evidence" value="ECO:0007669"/>
    <property type="project" value="InterPro"/>
</dbReference>
<evidence type="ECO:0000256" key="13">
    <source>
        <dbReference type="SAM" id="Phobius"/>
    </source>
</evidence>
<evidence type="ECO:0000256" key="10">
    <source>
        <dbReference type="ARBA" id="ARBA00023180"/>
    </source>
</evidence>
<evidence type="ECO:0000256" key="7">
    <source>
        <dbReference type="ARBA" id="ARBA00022692"/>
    </source>
</evidence>
<evidence type="ECO:0000256" key="11">
    <source>
        <dbReference type="ARBA" id="ARBA00023212"/>
    </source>
</evidence>
<dbReference type="GO" id="GO:0042383">
    <property type="term" value="C:sarcolemma"/>
    <property type="evidence" value="ECO:0007669"/>
    <property type="project" value="UniProtKB-SubCell"/>
</dbReference>
<feature type="transmembrane region" description="Helical" evidence="13">
    <location>
        <begin position="296"/>
        <end position="318"/>
    </location>
</feature>
<evidence type="ECO:0000256" key="4">
    <source>
        <dbReference type="ARBA" id="ARBA00007721"/>
    </source>
</evidence>
<keyword evidence="17" id="KW-1185">Reference proteome</keyword>
<keyword evidence="6" id="KW-0963">Cytoplasm</keyword>
<comment type="function">
    <text evidence="1">Component of the sarcoglycan complex, a subcomplex of the dystrophin-glycoprotein complex which forms a link between the F-actin cytoskeleton and the extracellular matrix.</text>
</comment>
<dbReference type="Pfam" id="PF20989">
    <property type="entry name" value="Sarcoglycan_2_C"/>
    <property type="match status" value="1"/>
</dbReference>
<dbReference type="InterPro" id="IPR048346">
    <property type="entry name" value="Sarcoglycan_N"/>
</dbReference>
<dbReference type="InterPro" id="IPR048347">
    <property type="entry name" value="Sarcoglycan_C"/>
</dbReference>